<evidence type="ECO:0000256" key="1">
    <source>
        <dbReference type="ARBA" id="ARBA00001933"/>
    </source>
</evidence>
<dbReference type="OrthoDB" id="9780685at2"/>
<dbReference type="InterPro" id="IPR015421">
    <property type="entry name" value="PyrdxlP-dep_Trfase_major"/>
</dbReference>
<dbReference type="NCBIfam" id="NF006096">
    <property type="entry name" value="PRK08248.1"/>
    <property type="match status" value="1"/>
</dbReference>
<reference evidence="9 10" key="1">
    <citation type="submission" date="2019-03" db="EMBL/GenBank/DDBJ databases">
        <title>Whole genome sequence of a novel Rubrobacter taiwanensis strain, isolated from Yellowstone National Park.</title>
        <authorList>
            <person name="Freed S."/>
            <person name="Ramaley R.F."/>
            <person name="Kyndt J.A."/>
        </authorList>
    </citation>
    <scope>NUCLEOTIDE SEQUENCE [LARGE SCALE GENOMIC DNA]</scope>
    <source>
        <strain evidence="9 10">Yellowstone</strain>
    </source>
</reference>
<accession>A0A4R1BME1</accession>
<dbReference type="PANTHER" id="PTHR43797:SF2">
    <property type="entry name" value="HOMOCYSTEINE_CYSTEINE SYNTHASE"/>
    <property type="match status" value="1"/>
</dbReference>
<dbReference type="InterPro" id="IPR015422">
    <property type="entry name" value="PyrdxlP-dep_Trfase_small"/>
</dbReference>
<evidence type="ECO:0000256" key="3">
    <source>
        <dbReference type="ARBA" id="ARBA00022679"/>
    </source>
</evidence>
<evidence type="ECO:0000313" key="9">
    <source>
        <dbReference type="EMBL" id="TCJ18478.1"/>
    </source>
</evidence>
<evidence type="ECO:0000256" key="6">
    <source>
        <dbReference type="ARBA" id="ARBA00071157"/>
    </source>
</evidence>
<comment type="cofactor">
    <cofactor evidence="1 8">
        <name>pyridoxal 5'-phosphate</name>
        <dbReference type="ChEBI" id="CHEBI:597326"/>
    </cofactor>
</comment>
<dbReference type="PANTHER" id="PTHR43797">
    <property type="entry name" value="HOMOCYSTEINE/CYSTEINE SYNTHASE"/>
    <property type="match status" value="1"/>
</dbReference>
<dbReference type="PIRSF" id="PIRSF001434">
    <property type="entry name" value="CGS"/>
    <property type="match status" value="1"/>
</dbReference>
<dbReference type="InterPro" id="IPR015424">
    <property type="entry name" value="PyrdxlP-dep_Trfase"/>
</dbReference>
<dbReference type="RefSeq" id="WP_132689685.1">
    <property type="nucleotide sequence ID" value="NZ_SKBU01000011.1"/>
</dbReference>
<evidence type="ECO:0000313" key="10">
    <source>
        <dbReference type="Proteomes" id="UP000295244"/>
    </source>
</evidence>
<evidence type="ECO:0000256" key="2">
    <source>
        <dbReference type="ARBA" id="ARBA00011881"/>
    </source>
</evidence>
<comment type="similarity">
    <text evidence="5">Belongs to the trans-sulfuration enzymes family. MetZ subfamily.</text>
</comment>
<comment type="subunit">
    <text evidence="2">Homotetramer.</text>
</comment>
<name>A0A4R1BME1_9ACTN</name>
<dbReference type="AlphaFoldDB" id="A0A4R1BME1"/>
<comment type="caution">
    <text evidence="9">The sequence shown here is derived from an EMBL/GenBank/DDBJ whole genome shotgun (WGS) entry which is preliminary data.</text>
</comment>
<sequence>MTETTESRAGERDYGIETLALHGGQEVDPHTTARAVPIYQSTSYVFRDTEHAASLFSLAEEGNIYTRIMNPTTEVFEKRMALLEGGVGALATASGQAAETLAILNLAGAGDEIVSSAGLYGGTYNLFHYTLPKIGIDVKFVEDANPEAFREAITGRTKALFAETVGNPSLNTLDIEAVAGIAHEAGIPLIVDNTLPSPYLVRPLQHGADIVVHSATKFIGGHGTSIGGVIVDGGKFPWDNGNFPDFTEPDPSYHGLKFYEALGELAYILKARVQLLRDYGPALSPFNSFLFLQGLETLPLRMERHSQNAMAVARFLKQHPKVNWVNYPGLEDHPTHELARRYHRDGMYGAILGFGIDGGLEAGKRFIDRLKLHSLLANVGDAKSLVIHPASTTHQQLSPEEQRATGVTDDYIRLSVGLESIDDILEDLDQALNGA</sequence>
<dbReference type="GO" id="GO:0019346">
    <property type="term" value="P:transsulfuration"/>
    <property type="evidence" value="ECO:0007669"/>
    <property type="project" value="InterPro"/>
</dbReference>
<evidence type="ECO:0000256" key="7">
    <source>
        <dbReference type="PIRSR" id="PIRSR001434-2"/>
    </source>
</evidence>
<dbReference type="PROSITE" id="PS00868">
    <property type="entry name" value="CYS_MET_METAB_PP"/>
    <property type="match status" value="1"/>
</dbReference>
<evidence type="ECO:0000256" key="5">
    <source>
        <dbReference type="ARBA" id="ARBA00060995"/>
    </source>
</evidence>
<dbReference type="InterPro" id="IPR006235">
    <property type="entry name" value="OAc-hSer/O-AcSer_sulfhydrylase"/>
</dbReference>
<gene>
    <name evidence="9" type="ORF">E0L93_05665</name>
</gene>
<dbReference type="GO" id="GO:0003961">
    <property type="term" value="F:O-acetylhomoserine aminocarboxypropyltransferase activity"/>
    <property type="evidence" value="ECO:0007669"/>
    <property type="project" value="TreeGrafter"/>
</dbReference>
<dbReference type="CDD" id="cd00614">
    <property type="entry name" value="CGS_like"/>
    <property type="match status" value="1"/>
</dbReference>
<dbReference type="GO" id="GO:0030170">
    <property type="term" value="F:pyridoxal phosphate binding"/>
    <property type="evidence" value="ECO:0007669"/>
    <property type="project" value="InterPro"/>
</dbReference>
<keyword evidence="4 7" id="KW-0663">Pyridoxal phosphate</keyword>
<evidence type="ECO:0000256" key="4">
    <source>
        <dbReference type="ARBA" id="ARBA00022898"/>
    </source>
</evidence>
<dbReference type="InterPro" id="IPR000277">
    <property type="entry name" value="Cys/Met-Metab_PyrdxlP-dep_enz"/>
</dbReference>
<dbReference type="Gene3D" id="3.90.1150.10">
    <property type="entry name" value="Aspartate Aminotransferase, domain 1"/>
    <property type="match status" value="1"/>
</dbReference>
<dbReference type="EMBL" id="SKBU01000011">
    <property type="protein sequence ID" value="TCJ18478.1"/>
    <property type="molecule type" value="Genomic_DNA"/>
</dbReference>
<organism evidence="9 10">
    <name type="scientific">Rubrobacter taiwanensis</name>
    <dbReference type="NCBI Taxonomy" id="185139"/>
    <lineage>
        <taxon>Bacteria</taxon>
        <taxon>Bacillati</taxon>
        <taxon>Actinomycetota</taxon>
        <taxon>Rubrobacteria</taxon>
        <taxon>Rubrobacterales</taxon>
        <taxon>Rubrobacteraceae</taxon>
        <taxon>Rubrobacter</taxon>
    </lineage>
</organism>
<dbReference type="Gene3D" id="3.40.640.10">
    <property type="entry name" value="Type I PLP-dependent aspartate aminotransferase-like (Major domain)"/>
    <property type="match status" value="1"/>
</dbReference>
<proteinExistence type="inferred from homology"/>
<dbReference type="SUPFAM" id="SSF53383">
    <property type="entry name" value="PLP-dependent transferases"/>
    <property type="match status" value="1"/>
</dbReference>
<keyword evidence="10" id="KW-1185">Reference proteome</keyword>
<protein>
    <recommendedName>
        <fullName evidence="6">O-succinylhomoserine sulfhydrylase</fullName>
    </recommendedName>
</protein>
<dbReference type="GO" id="GO:0071269">
    <property type="term" value="P:L-homocysteine biosynthetic process"/>
    <property type="evidence" value="ECO:0007669"/>
    <property type="project" value="TreeGrafter"/>
</dbReference>
<dbReference type="GO" id="GO:0004124">
    <property type="term" value="F:cysteine synthase activity"/>
    <property type="evidence" value="ECO:0007669"/>
    <property type="project" value="TreeGrafter"/>
</dbReference>
<keyword evidence="3" id="KW-0808">Transferase</keyword>
<dbReference type="Pfam" id="PF01053">
    <property type="entry name" value="Cys_Met_Meta_PP"/>
    <property type="match status" value="1"/>
</dbReference>
<feature type="modified residue" description="N6-(pyridoxal phosphate)lysine" evidence="7">
    <location>
        <position position="217"/>
    </location>
</feature>
<dbReference type="NCBIfam" id="TIGR01326">
    <property type="entry name" value="OAH_OAS_sulfhy"/>
    <property type="match status" value="1"/>
</dbReference>
<dbReference type="InterPro" id="IPR054542">
    <property type="entry name" value="Cys_met_metab_PP"/>
</dbReference>
<evidence type="ECO:0000256" key="8">
    <source>
        <dbReference type="RuleBase" id="RU362118"/>
    </source>
</evidence>
<dbReference type="FunFam" id="3.40.640.10:FF:000035">
    <property type="entry name" value="O-succinylhomoserine sulfhydrylase"/>
    <property type="match status" value="1"/>
</dbReference>
<dbReference type="FunFam" id="3.90.1150.10:FF:000033">
    <property type="entry name" value="Cystathionine gamma-synthase"/>
    <property type="match status" value="1"/>
</dbReference>
<dbReference type="GO" id="GO:0006535">
    <property type="term" value="P:cysteine biosynthetic process from serine"/>
    <property type="evidence" value="ECO:0007669"/>
    <property type="project" value="TreeGrafter"/>
</dbReference>
<dbReference type="Proteomes" id="UP000295244">
    <property type="component" value="Unassembled WGS sequence"/>
</dbReference>
<dbReference type="GO" id="GO:0005737">
    <property type="term" value="C:cytoplasm"/>
    <property type="evidence" value="ECO:0007669"/>
    <property type="project" value="TreeGrafter"/>
</dbReference>